<keyword evidence="1" id="KW-0472">Membrane</keyword>
<feature type="transmembrane region" description="Helical" evidence="1">
    <location>
        <begin position="107"/>
        <end position="127"/>
    </location>
</feature>
<dbReference type="Proteomes" id="UP000766246">
    <property type="component" value="Unassembled WGS sequence"/>
</dbReference>
<evidence type="ECO:0000313" key="2">
    <source>
        <dbReference type="EMBL" id="MBE5919219.1"/>
    </source>
</evidence>
<accession>A0A927UBD6</accession>
<reference evidence="2" key="1">
    <citation type="submission" date="2019-04" db="EMBL/GenBank/DDBJ databases">
        <title>Evolution of Biomass-Degrading Anaerobic Consortia Revealed by Metagenomics.</title>
        <authorList>
            <person name="Peng X."/>
        </authorList>
    </citation>
    <scope>NUCLEOTIDE SEQUENCE</scope>
    <source>
        <strain evidence="2">SIG311</strain>
    </source>
</reference>
<organism evidence="2 3">
    <name type="scientific">Pseudobutyrivibrio ruminis</name>
    <dbReference type="NCBI Taxonomy" id="46206"/>
    <lineage>
        <taxon>Bacteria</taxon>
        <taxon>Bacillati</taxon>
        <taxon>Bacillota</taxon>
        <taxon>Clostridia</taxon>
        <taxon>Lachnospirales</taxon>
        <taxon>Lachnospiraceae</taxon>
        <taxon>Pseudobutyrivibrio</taxon>
    </lineage>
</organism>
<evidence type="ECO:0000256" key="1">
    <source>
        <dbReference type="SAM" id="Phobius"/>
    </source>
</evidence>
<dbReference type="EMBL" id="SVER01000010">
    <property type="protein sequence ID" value="MBE5919219.1"/>
    <property type="molecule type" value="Genomic_DNA"/>
</dbReference>
<comment type="caution">
    <text evidence="2">The sequence shown here is derived from an EMBL/GenBank/DDBJ whole genome shotgun (WGS) entry which is preliminary data.</text>
</comment>
<protein>
    <submittedName>
        <fullName evidence="2">Uncharacterized protein</fullName>
    </submittedName>
</protein>
<keyword evidence="1" id="KW-1133">Transmembrane helix</keyword>
<dbReference type="AlphaFoldDB" id="A0A927UBD6"/>
<keyword evidence="1" id="KW-0812">Transmembrane</keyword>
<sequence length="129" mass="14931">MKDKFDFLRKIFSCENSDLLLKAYKSLSNEGLEVYIEVNEGEFIVVSENTISDATTLYVPAADWSFSKDVLTKEGLSEYITEYVIPSHIQAEIDKTEEILLKKRKTVYIETLIVFVLFVIYIIFTMVTH</sequence>
<proteinExistence type="predicted"/>
<evidence type="ECO:0000313" key="3">
    <source>
        <dbReference type="Proteomes" id="UP000766246"/>
    </source>
</evidence>
<name>A0A927UBD6_9FIRM</name>
<gene>
    <name evidence="2" type="ORF">E7272_05170</name>
</gene>